<proteinExistence type="predicted"/>
<reference evidence="1" key="1">
    <citation type="submission" date="2020-04" db="EMBL/GenBank/DDBJ databases">
        <authorList>
            <person name="Chiriac C."/>
            <person name="Salcher M."/>
            <person name="Ghai R."/>
            <person name="Kavagutti S V."/>
        </authorList>
    </citation>
    <scope>NUCLEOTIDE SEQUENCE</scope>
</reference>
<dbReference type="EMBL" id="LR796391">
    <property type="protein sequence ID" value="CAB4141480.1"/>
    <property type="molecule type" value="Genomic_DNA"/>
</dbReference>
<evidence type="ECO:0000313" key="1">
    <source>
        <dbReference type="EMBL" id="CAB4141480.1"/>
    </source>
</evidence>
<sequence length="116" mass="13384">MNYQYTGTIDKIFPSEQVKDTFRKRVIWLYNPPTSDKYDNSEYIQFEATQDNCGKLDMFKPGEKVVVTFAVRGRKYTRKTDGQDAVFSSLALTGIQSVHTQLQQPDVADKFEDVPF</sequence>
<dbReference type="Pfam" id="PF11325">
    <property type="entry name" value="DUF3127"/>
    <property type="match status" value="1"/>
</dbReference>
<protein>
    <submittedName>
        <fullName evidence="1">Uncharacterized protein</fullName>
    </submittedName>
</protein>
<gene>
    <name evidence="1" type="ORF">UFOVP418_44</name>
</gene>
<organism evidence="1">
    <name type="scientific">uncultured Caudovirales phage</name>
    <dbReference type="NCBI Taxonomy" id="2100421"/>
    <lineage>
        <taxon>Viruses</taxon>
        <taxon>Duplodnaviria</taxon>
        <taxon>Heunggongvirae</taxon>
        <taxon>Uroviricota</taxon>
        <taxon>Caudoviricetes</taxon>
        <taxon>Peduoviridae</taxon>
        <taxon>Maltschvirus</taxon>
        <taxon>Maltschvirus maltsch</taxon>
    </lineage>
</organism>
<dbReference type="InterPro" id="IPR021474">
    <property type="entry name" value="DUF3127"/>
</dbReference>
<name>A0A6J5M8J6_9CAUD</name>
<accession>A0A6J5M8J6</accession>